<comment type="caution">
    <text evidence="4">The sequence shown here is derived from an EMBL/GenBank/DDBJ whole genome shotgun (WGS) entry which is preliminary data.</text>
</comment>
<accession>A0A9Q0GG44</accession>
<comment type="similarity">
    <text evidence="1 2">Belongs to the cyclophilin-type PPIase family.</text>
</comment>
<dbReference type="PROSITE" id="PS50072">
    <property type="entry name" value="CSA_PPIASE_2"/>
    <property type="match status" value="1"/>
</dbReference>
<dbReference type="Proteomes" id="UP001141552">
    <property type="component" value="Unassembled WGS sequence"/>
</dbReference>
<dbReference type="Pfam" id="PF00160">
    <property type="entry name" value="Pro_isomerase"/>
    <property type="match status" value="1"/>
</dbReference>
<evidence type="ECO:0000259" key="3">
    <source>
        <dbReference type="PROSITE" id="PS50072"/>
    </source>
</evidence>
<dbReference type="GO" id="GO:0016018">
    <property type="term" value="F:cyclosporin A binding"/>
    <property type="evidence" value="ECO:0007669"/>
    <property type="project" value="TreeGrafter"/>
</dbReference>
<gene>
    <name evidence="4" type="ORF">Tsubulata_033740</name>
</gene>
<comment type="catalytic activity">
    <reaction evidence="2">
        <text>[protein]-peptidylproline (omega=180) = [protein]-peptidylproline (omega=0)</text>
        <dbReference type="Rhea" id="RHEA:16237"/>
        <dbReference type="Rhea" id="RHEA-COMP:10747"/>
        <dbReference type="Rhea" id="RHEA-COMP:10748"/>
        <dbReference type="ChEBI" id="CHEBI:83833"/>
        <dbReference type="ChEBI" id="CHEBI:83834"/>
        <dbReference type="EC" id="5.2.1.8"/>
    </reaction>
</comment>
<dbReference type="InterPro" id="IPR002130">
    <property type="entry name" value="Cyclophilin-type_PPIase_dom"/>
</dbReference>
<organism evidence="4 5">
    <name type="scientific">Turnera subulata</name>
    <dbReference type="NCBI Taxonomy" id="218843"/>
    <lineage>
        <taxon>Eukaryota</taxon>
        <taxon>Viridiplantae</taxon>
        <taxon>Streptophyta</taxon>
        <taxon>Embryophyta</taxon>
        <taxon>Tracheophyta</taxon>
        <taxon>Spermatophyta</taxon>
        <taxon>Magnoliopsida</taxon>
        <taxon>eudicotyledons</taxon>
        <taxon>Gunneridae</taxon>
        <taxon>Pentapetalae</taxon>
        <taxon>rosids</taxon>
        <taxon>fabids</taxon>
        <taxon>Malpighiales</taxon>
        <taxon>Passifloraceae</taxon>
        <taxon>Turnera</taxon>
    </lineage>
</organism>
<proteinExistence type="inferred from homology"/>
<dbReference type="PANTHER" id="PTHR11071">
    <property type="entry name" value="PEPTIDYL-PROLYL CIS-TRANS ISOMERASE"/>
    <property type="match status" value="1"/>
</dbReference>
<keyword evidence="2" id="KW-0697">Rotamase</keyword>
<name>A0A9Q0GG44_9ROSI</name>
<evidence type="ECO:0000256" key="2">
    <source>
        <dbReference type="RuleBase" id="RU363019"/>
    </source>
</evidence>
<protein>
    <recommendedName>
        <fullName evidence="2">Peptidyl-prolyl cis-trans isomerase</fullName>
        <shortName evidence="2">PPIase</shortName>
        <ecNumber evidence="2">5.2.1.8</ecNumber>
    </recommendedName>
</protein>
<keyword evidence="2" id="KW-0413">Isomerase</keyword>
<comment type="function">
    <text evidence="2">PPIases accelerate the folding of proteins. It catalyzes the cis-trans isomerization of proline imidic peptide bonds in oligopeptides.</text>
</comment>
<dbReference type="PANTHER" id="PTHR11071:SF561">
    <property type="entry name" value="PEPTIDYL-PROLYL CIS-TRANS ISOMERASE D-RELATED"/>
    <property type="match status" value="1"/>
</dbReference>
<reference evidence="4" key="1">
    <citation type="submission" date="2022-02" db="EMBL/GenBank/DDBJ databases">
        <authorList>
            <person name="Henning P.M."/>
            <person name="McCubbin A.G."/>
            <person name="Shore J.S."/>
        </authorList>
    </citation>
    <scope>NUCLEOTIDE SEQUENCE</scope>
    <source>
        <strain evidence="4">F60SS</strain>
        <tissue evidence="4">Leaves</tissue>
    </source>
</reference>
<dbReference type="GO" id="GO:0005737">
    <property type="term" value="C:cytoplasm"/>
    <property type="evidence" value="ECO:0007669"/>
    <property type="project" value="TreeGrafter"/>
</dbReference>
<feature type="non-terminal residue" evidence="4">
    <location>
        <position position="1"/>
    </location>
</feature>
<dbReference type="GO" id="GO:0003755">
    <property type="term" value="F:peptidyl-prolyl cis-trans isomerase activity"/>
    <property type="evidence" value="ECO:0007669"/>
    <property type="project" value="UniProtKB-UniRule"/>
</dbReference>
<evidence type="ECO:0000256" key="1">
    <source>
        <dbReference type="ARBA" id="ARBA00007365"/>
    </source>
</evidence>
<evidence type="ECO:0000313" key="5">
    <source>
        <dbReference type="Proteomes" id="UP001141552"/>
    </source>
</evidence>
<feature type="domain" description="PPIase cyclophilin-type" evidence="3">
    <location>
        <begin position="23"/>
        <end position="152"/>
    </location>
</feature>
<sequence length="152" mass="17211">KSTGRLISSTMENPNPKLNPRVYFDMTIDEVMIGRMVMELDTHEKGVGKFTKPLHFKGTRFYQCGSDKVENDGTGGESISGEDFYSEEAVTKFRVNGWHSSRFFITFVKASWMNGQYPLFGQVMEGLDLLDEIEAAANEYGRMVKEVVIVDC</sequence>
<dbReference type="OrthoDB" id="407558at2759"/>
<keyword evidence="5" id="KW-1185">Reference proteome</keyword>
<dbReference type="InterPro" id="IPR029000">
    <property type="entry name" value="Cyclophilin-like_dom_sf"/>
</dbReference>
<dbReference type="SUPFAM" id="SSF50891">
    <property type="entry name" value="Cyclophilin-like"/>
    <property type="match status" value="1"/>
</dbReference>
<dbReference type="AlphaFoldDB" id="A0A9Q0GG44"/>
<feature type="non-terminal residue" evidence="4">
    <location>
        <position position="152"/>
    </location>
</feature>
<dbReference type="PRINTS" id="PR00153">
    <property type="entry name" value="CSAPPISMRASE"/>
</dbReference>
<dbReference type="EC" id="5.2.1.8" evidence="2"/>
<dbReference type="Gene3D" id="2.40.100.10">
    <property type="entry name" value="Cyclophilin-like"/>
    <property type="match status" value="1"/>
</dbReference>
<dbReference type="EMBL" id="JAKUCV010000693">
    <property type="protein sequence ID" value="KAJ4849131.1"/>
    <property type="molecule type" value="Genomic_DNA"/>
</dbReference>
<reference evidence="4" key="2">
    <citation type="journal article" date="2023" name="Plants (Basel)">
        <title>Annotation of the Turnera subulata (Passifloraceae) Draft Genome Reveals the S-Locus Evolved after the Divergence of Turneroideae from Passifloroideae in a Stepwise Manner.</title>
        <authorList>
            <person name="Henning P.M."/>
            <person name="Roalson E.H."/>
            <person name="Mir W."/>
            <person name="McCubbin A.G."/>
            <person name="Shore J.S."/>
        </authorList>
    </citation>
    <scope>NUCLEOTIDE SEQUENCE</scope>
    <source>
        <strain evidence="4">F60SS</strain>
    </source>
</reference>
<evidence type="ECO:0000313" key="4">
    <source>
        <dbReference type="EMBL" id="KAJ4849131.1"/>
    </source>
</evidence>
<dbReference type="GO" id="GO:0006457">
    <property type="term" value="P:protein folding"/>
    <property type="evidence" value="ECO:0007669"/>
    <property type="project" value="TreeGrafter"/>
</dbReference>